<name>A0A0D6Q3G9_KOMEU</name>
<protein>
    <submittedName>
        <fullName evidence="1">Uncharacterized protein</fullName>
    </submittedName>
</protein>
<gene>
    <name evidence="1" type="ORF">Geu3261_0469_003</name>
</gene>
<dbReference type="EMBL" id="BANI01000389">
    <property type="protein sequence ID" value="GAN98117.1"/>
    <property type="molecule type" value="Genomic_DNA"/>
</dbReference>
<dbReference type="AlphaFoldDB" id="A0A0D6Q3G9"/>
<reference evidence="1 2" key="1">
    <citation type="submission" date="2012-11" db="EMBL/GenBank/DDBJ databases">
        <title>Whole genome sequence of Gluconacetobacter europaeus NBRC3261.</title>
        <authorList>
            <person name="Azuma Y."/>
            <person name="Higashiura N."/>
            <person name="Hirakawa H."/>
            <person name="Matsushita K."/>
        </authorList>
    </citation>
    <scope>NUCLEOTIDE SEQUENCE [LARGE SCALE GENOMIC DNA]</scope>
    <source>
        <strain evidence="1 2">NBRC 3261</strain>
    </source>
</reference>
<proteinExistence type="predicted"/>
<dbReference type="RefSeq" id="WP_239648521.1">
    <property type="nucleotide sequence ID" value="NZ_BANI01000389.1"/>
</dbReference>
<organism evidence="1 2">
    <name type="scientific">Komagataeibacter europaeus NBRC 3261</name>
    <dbReference type="NCBI Taxonomy" id="1234669"/>
    <lineage>
        <taxon>Bacteria</taxon>
        <taxon>Pseudomonadati</taxon>
        <taxon>Pseudomonadota</taxon>
        <taxon>Alphaproteobacteria</taxon>
        <taxon>Acetobacterales</taxon>
        <taxon>Acetobacteraceae</taxon>
        <taxon>Komagataeibacter</taxon>
    </lineage>
</organism>
<evidence type="ECO:0000313" key="2">
    <source>
        <dbReference type="Proteomes" id="UP000032675"/>
    </source>
</evidence>
<accession>A0A0D6Q3G9</accession>
<sequence>MPAMMVIQSEVERYFSERAARTTPAHAKALLERIGTKGQIRDDDRLDVPEN</sequence>
<dbReference type="Proteomes" id="UP000032675">
    <property type="component" value="Unassembled WGS sequence"/>
</dbReference>
<comment type="caution">
    <text evidence="1">The sequence shown here is derived from an EMBL/GenBank/DDBJ whole genome shotgun (WGS) entry which is preliminary data.</text>
</comment>
<evidence type="ECO:0000313" key="1">
    <source>
        <dbReference type="EMBL" id="GAN98117.1"/>
    </source>
</evidence>